<comment type="caution">
    <text evidence="8">Lacks conserved residue(s) required for the propagation of feature annotation.</text>
</comment>
<evidence type="ECO:0000256" key="1">
    <source>
        <dbReference type="ARBA" id="ARBA00018672"/>
    </source>
</evidence>
<dbReference type="InterPro" id="IPR039420">
    <property type="entry name" value="WalR-like"/>
</dbReference>
<dbReference type="InterPro" id="IPR011006">
    <property type="entry name" value="CheY-like_superfamily"/>
</dbReference>
<keyword evidence="5 9" id="KW-0238">DNA-binding</keyword>
<gene>
    <name evidence="12" type="ORF">C7B47_13845</name>
</gene>
<keyword evidence="3" id="KW-0902">Two-component regulatory system</keyword>
<feature type="domain" description="Response regulatory" evidence="10">
    <location>
        <begin position="8"/>
        <end position="121"/>
    </location>
</feature>
<comment type="caution">
    <text evidence="12">The sequence shown here is derived from an EMBL/GenBank/DDBJ whole genome shotgun (WGS) entry which is preliminary data.</text>
</comment>
<dbReference type="GO" id="GO:0006355">
    <property type="term" value="P:regulation of DNA-templated transcription"/>
    <property type="evidence" value="ECO:0007669"/>
    <property type="project" value="InterPro"/>
</dbReference>
<evidence type="ECO:0000256" key="3">
    <source>
        <dbReference type="ARBA" id="ARBA00023012"/>
    </source>
</evidence>
<organism evidence="12 13">
    <name type="scientific">Sulfobacillus thermosulfidooxidans</name>
    <dbReference type="NCBI Taxonomy" id="28034"/>
    <lineage>
        <taxon>Bacteria</taxon>
        <taxon>Bacillati</taxon>
        <taxon>Bacillota</taxon>
        <taxon>Clostridia</taxon>
        <taxon>Eubacteriales</taxon>
        <taxon>Clostridiales Family XVII. Incertae Sedis</taxon>
        <taxon>Sulfobacillus</taxon>
    </lineage>
</organism>
<evidence type="ECO:0000259" key="11">
    <source>
        <dbReference type="PROSITE" id="PS51755"/>
    </source>
</evidence>
<evidence type="ECO:0000313" key="13">
    <source>
        <dbReference type="Proteomes" id="UP000242705"/>
    </source>
</evidence>
<dbReference type="Gene3D" id="1.10.10.10">
    <property type="entry name" value="Winged helix-like DNA-binding domain superfamily/Winged helix DNA-binding domain"/>
    <property type="match status" value="1"/>
</dbReference>
<evidence type="ECO:0000256" key="4">
    <source>
        <dbReference type="ARBA" id="ARBA00023015"/>
    </source>
</evidence>
<dbReference type="SMART" id="SM00862">
    <property type="entry name" value="Trans_reg_C"/>
    <property type="match status" value="1"/>
</dbReference>
<dbReference type="GO" id="GO:0000156">
    <property type="term" value="F:phosphorelay response regulator activity"/>
    <property type="evidence" value="ECO:0007669"/>
    <property type="project" value="TreeGrafter"/>
</dbReference>
<dbReference type="SMART" id="SM00448">
    <property type="entry name" value="REC"/>
    <property type="match status" value="1"/>
</dbReference>
<evidence type="ECO:0000256" key="5">
    <source>
        <dbReference type="ARBA" id="ARBA00023125"/>
    </source>
</evidence>
<dbReference type="Pfam" id="PF00072">
    <property type="entry name" value="Response_reg"/>
    <property type="match status" value="1"/>
</dbReference>
<evidence type="ECO:0000256" key="9">
    <source>
        <dbReference type="PROSITE-ProRule" id="PRU01091"/>
    </source>
</evidence>
<feature type="DNA-binding region" description="OmpR/PhoB-type" evidence="9">
    <location>
        <begin position="129"/>
        <end position="228"/>
    </location>
</feature>
<feature type="domain" description="OmpR/PhoB-type" evidence="11">
    <location>
        <begin position="129"/>
        <end position="228"/>
    </location>
</feature>
<dbReference type="AlphaFoldDB" id="A0A2T2WRF7"/>
<dbReference type="SUPFAM" id="SSF52172">
    <property type="entry name" value="CheY-like"/>
    <property type="match status" value="1"/>
</dbReference>
<evidence type="ECO:0000313" key="12">
    <source>
        <dbReference type="EMBL" id="PSR24816.1"/>
    </source>
</evidence>
<keyword evidence="4" id="KW-0805">Transcription regulation</keyword>
<dbReference type="PANTHER" id="PTHR48111:SF1">
    <property type="entry name" value="TWO-COMPONENT RESPONSE REGULATOR ORR33"/>
    <property type="match status" value="1"/>
</dbReference>
<reference evidence="12 13" key="1">
    <citation type="journal article" date="2014" name="BMC Genomics">
        <title>Comparison of environmental and isolate Sulfobacillus genomes reveals diverse carbon, sulfur, nitrogen, and hydrogen metabolisms.</title>
        <authorList>
            <person name="Justice N.B."/>
            <person name="Norman A."/>
            <person name="Brown C.T."/>
            <person name="Singh A."/>
            <person name="Thomas B.C."/>
            <person name="Banfield J.F."/>
        </authorList>
    </citation>
    <scope>NUCLEOTIDE SEQUENCE [LARGE SCALE GENOMIC DNA]</scope>
    <source>
        <strain evidence="12">AMDSBA5</strain>
    </source>
</reference>
<evidence type="ECO:0000256" key="6">
    <source>
        <dbReference type="ARBA" id="ARBA00023163"/>
    </source>
</evidence>
<keyword evidence="2" id="KW-0597">Phosphoprotein</keyword>
<comment type="function">
    <text evidence="7">May play the central regulatory role in sporulation. It may be an element of the effector pathway responsible for the activation of sporulation genes in response to nutritional stress. Spo0A may act in concert with spo0H (a sigma factor) to control the expression of some genes that are critical to the sporulation process.</text>
</comment>
<keyword evidence="6" id="KW-0804">Transcription</keyword>
<dbReference type="InterPro" id="IPR001789">
    <property type="entry name" value="Sig_transdc_resp-reg_receiver"/>
</dbReference>
<evidence type="ECO:0000259" key="10">
    <source>
        <dbReference type="PROSITE" id="PS50110"/>
    </source>
</evidence>
<proteinExistence type="predicted"/>
<dbReference type="PANTHER" id="PTHR48111">
    <property type="entry name" value="REGULATOR OF RPOS"/>
    <property type="match status" value="1"/>
</dbReference>
<dbReference type="GO" id="GO:0005829">
    <property type="term" value="C:cytosol"/>
    <property type="evidence" value="ECO:0007669"/>
    <property type="project" value="TreeGrafter"/>
</dbReference>
<dbReference type="InterPro" id="IPR036388">
    <property type="entry name" value="WH-like_DNA-bd_sf"/>
</dbReference>
<dbReference type="GO" id="GO:0032993">
    <property type="term" value="C:protein-DNA complex"/>
    <property type="evidence" value="ECO:0007669"/>
    <property type="project" value="TreeGrafter"/>
</dbReference>
<dbReference type="Proteomes" id="UP000242705">
    <property type="component" value="Unassembled WGS sequence"/>
</dbReference>
<dbReference type="GO" id="GO:0000976">
    <property type="term" value="F:transcription cis-regulatory region binding"/>
    <property type="evidence" value="ECO:0007669"/>
    <property type="project" value="TreeGrafter"/>
</dbReference>
<dbReference type="CDD" id="cd00383">
    <property type="entry name" value="trans_reg_C"/>
    <property type="match status" value="1"/>
</dbReference>
<dbReference type="PROSITE" id="PS51755">
    <property type="entry name" value="OMPR_PHOB"/>
    <property type="match status" value="1"/>
</dbReference>
<evidence type="ECO:0000256" key="8">
    <source>
        <dbReference type="PROSITE-ProRule" id="PRU00169"/>
    </source>
</evidence>
<dbReference type="Gene3D" id="3.40.50.2300">
    <property type="match status" value="1"/>
</dbReference>
<evidence type="ECO:0000256" key="7">
    <source>
        <dbReference type="ARBA" id="ARBA00024867"/>
    </source>
</evidence>
<evidence type="ECO:0000256" key="2">
    <source>
        <dbReference type="ARBA" id="ARBA00022553"/>
    </source>
</evidence>
<dbReference type="PROSITE" id="PS50110">
    <property type="entry name" value="RESPONSE_REGULATORY"/>
    <property type="match status" value="1"/>
</dbReference>
<dbReference type="EMBL" id="PXYX01000042">
    <property type="protein sequence ID" value="PSR24816.1"/>
    <property type="molecule type" value="Genomic_DNA"/>
</dbReference>
<protein>
    <recommendedName>
        <fullName evidence="1">Stage 0 sporulation protein A homolog</fullName>
    </recommendedName>
</protein>
<accession>A0A2T2WRF7</accession>
<dbReference type="InterPro" id="IPR001867">
    <property type="entry name" value="OmpR/PhoB-type_DNA-bd"/>
</dbReference>
<sequence length="244" mass="27482">MAGQQSINILVVAERERDRLTWSAALEHFGLTVIHVATGHDGIRELRQGGIDVVILERRISDPHGLVVCQEMRRHSATPIVMIADTFDEWDEVAAFRMGASDYLTKPVAIGRLLSRIYRLARAGPHIADPAGDADEFLVYLDQQIVSFKGHELTLSARETKLLEVLFKSPKVILTRESLLDQVWGLESLDLEVRTVDVAIARLRKKLQDHFSINPIETVIGTGYRYRSDVLRVRFVTSQEVVSS</sequence>
<name>A0A2T2WRF7_SULTH</name>
<dbReference type="Pfam" id="PF00486">
    <property type="entry name" value="Trans_reg_C"/>
    <property type="match status" value="1"/>
</dbReference>